<dbReference type="InterPro" id="IPR005358">
    <property type="entry name" value="Puta_zinc/iron-chelating_dom"/>
</dbReference>
<reference evidence="1 2" key="1">
    <citation type="submission" date="2018-05" db="EMBL/GenBank/DDBJ databases">
        <title>Antimicrobial susceptibility testing and genomic analysis of Arcobacter skirrowii strains and one Arcobacter butzleri isolated from German poultry farms.</title>
        <authorList>
            <person name="Haenel I."/>
            <person name="Hotzel H."/>
            <person name="Tomaso H."/>
            <person name="Busch A."/>
        </authorList>
    </citation>
    <scope>NUCLEOTIDE SEQUENCE [LARGE SCALE GENOMIC DNA]</scope>
    <source>
        <strain evidence="2">v</strain>
    </source>
</reference>
<evidence type="ECO:0000313" key="2">
    <source>
        <dbReference type="Proteomes" id="UP000245014"/>
    </source>
</evidence>
<protein>
    <submittedName>
        <fullName evidence="1">YkgJ family cysteine cluster protein</fullName>
    </submittedName>
</protein>
<name>A0A2U2C3D9_9BACT</name>
<sequence>MIFPCTKCGLCCQNISSIPELKDYDLGTGICKYFDSITNGCEIYENRPLICRVDKMFDLKYHKFFSKNEFYILNAKVCNELQEKYNMNNTYKIIIGE</sequence>
<dbReference type="AlphaFoldDB" id="A0A2U2C3D9"/>
<accession>A0A2U2C3D9</accession>
<gene>
    <name evidence="1" type="ORF">DF188_02520</name>
</gene>
<dbReference type="RefSeq" id="WP_109158157.1">
    <property type="nucleotide sequence ID" value="NZ_QEYI01000001.1"/>
</dbReference>
<dbReference type="EMBL" id="QEYI01000001">
    <property type="protein sequence ID" value="PWE23565.1"/>
    <property type="molecule type" value="Genomic_DNA"/>
</dbReference>
<organism evidence="1 2">
    <name type="scientific">Aliarcobacter skirrowii</name>
    <dbReference type="NCBI Taxonomy" id="28200"/>
    <lineage>
        <taxon>Bacteria</taxon>
        <taxon>Pseudomonadati</taxon>
        <taxon>Campylobacterota</taxon>
        <taxon>Epsilonproteobacteria</taxon>
        <taxon>Campylobacterales</taxon>
        <taxon>Arcobacteraceae</taxon>
        <taxon>Aliarcobacter</taxon>
    </lineage>
</organism>
<dbReference type="Pfam" id="PF03692">
    <property type="entry name" value="CxxCxxCC"/>
    <property type="match status" value="1"/>
</dbReference>
<comment type="caution">
    <text evidence="1">The sequence shown here is derived from an EMBL/GenBank/DDBJ whole genome shotgun (WGS) entry which is preliminary data.</text>
</comment>
<evidence type="ECO:0000313" key="1">
    <source>
        <dbReference type="EMBL" id="PWE23565.1"/>
    </source>
</evidence>
<proteinExistence type="predicted"/>
<dbReference type="Proteomes" id="UP000245014">
    <property type="component" value="Unassembled WGS sequence"/>
</dbReference>